<organism evidence="1 2">
    <name type="scientific">Araneus ventricosus</name>
    <name type="common">Orbweaver spider</name>
    <name type="synonym">Epeira ventricosa</name>
    <dbReference type="NCBI Taxonomy" id="182803"/>
    <lineage>
        <taxon>Eukaryota</taxon>
        <taxon>Metazoa</taxon>
        <taxon>Ecdysozoa</taxon>
        <taxon>Arthropoda</taxon>
        <taxon>Chelicerata</taxon>
        <taxon>Arachnida</taxon>
        <taxon>Araneae</taxon>
        <taxon>Araneomorphae</taxon>
        <taxon>Entelegynae</taxon>
        <taxon>Araneoidea</taxon>
        <taxon>Araneidae</taxon>
        <taxon>Araneus</taxon>
    </lineage>
</organism>
<protein>
    <submittedName>
        <fullName evidence="1">Uncharacterized protein</fullName>
    </submittedName>
</protein>
<keyword evidence="2" id="KW-1185">Reference proteome</keyword>
<dbReference type="AlphaFoldDB" id="A0A4Y2FU72"/>
<dbReference type="PANTHER" id="PTHR46289">
    <property type="entry name" value="52 KDA REPRESSOR OF THE INHIBITOR OF THE PROTEIN KINASE-LIKE PROTEIN-RELATED"/>
    <property type="match status" value="1"/>
</dbReference>
<dbReference type="PANTHER" id="PTHR46289:SF17">
    <property type="entry name" value="HAT C-TERMINAL DIMERISATION DOMAIN-CONTAINING PROTEIN"/>
    <property type="match status" value="1"/>
</dbReference>
<evidence type="ECO:0000313" key="1">
    <source>
        <dbReference type="EMBL" id="GBM45072.1"/>
    </source>
</evidence>
<proteinExistence type="predicted"/>
<evidence type="ECO:0000313" key="2">
    <source>
        <dbReference type="Proteomes" id="UP000499080"/>
    </source>
</evidence>
<sequence length="170" mass="19865">MHTASCLLLPASKQLQLNSVEIIQVINLIKDIKKCFKEIRNDAKNELSTIYSRARRLSEENNFELKLPRQTKRQIHRENYVIDNVEDYCRVSVFIPYLDTLIKELNCRFKNGFEIAAFLKYILPFRYCEKQFENVMDIIMSSSSLYSSDIDSDVHIVKGEFELGKKMAVG</sequence>
<dbReference type="InterPro" id="IPR052958">
    <property type="entry name" value="IFN-induced_PKR_regulator"/>
</dbReference>
<name>A0A4Y2FU72_ARAVE</name>
<reference evidence="1 2" key="1">
    <citation type="journal article" date="2019" name="Sci. Rep.">
        <title>Orb-weaving spider Araneus ventricosus genome elucidates the spidroin gene catalogue.</title>
        <authorList>
            <person name="Kono N."/>
            <person name="Nakamura H."/>
            <person name="Ohtoshi R."/>
            <person name="Moran D.A.P."/>
            <person name="Shinohara A."/>
            <person name="Yoshida Y."/>
            <person name="Fujiwara M."/>
            <person name="Mori M."/>
            <person name="Tomita M."/>
            <person name="Arakawa K."/>
        </authorList>
    </citation>
    <scope>NUCLEOTIDE SEQUENCE [LARGE SCALE GENOMIC DNA]</scope>
</reference>
<accession>A0A4Y2FU72</accession>
<dbReference type="Proteomes" id="UP000499080">
    <property type="component" value="Unassembled WGS sequence"/>
</dbReference>
<comment type="caution">
    <text evidence="1">The sequence shown here is derived from an EMBL/GenBank/DDBJ whole genome shotgun (WGS) entry which is preliminary data.</text>
</comment>
<gene>
    <name evidence="1" type="ORF">AVEN_152327_1</name>
</gene>
<dbReference type="EMBL" id="BGPR01001088">
    <property type="protein sequence ID" value="GBM45072.1"/>
    <property type="molecule type" value="Genomic_DNA"/>
</dbReference>
<dbReference type="OrthoDB" id="10023262at2759"/>